<reference evidence="1" key="1">
    <citation type="submission" date="2023-10" db="EMBL/GenBank/DDBJ databases">
        <authorList>
            <person name="Domelevo Entfellner J.-B."/>
        </authorList>
    </citation>
    <scope>NUCLEOTIDE SEQUENCE</scope>
</reference>
<accession>A0AA86SZ81</accession>
<evidence type="ECO:0000313" key="2">
    <source>
        <dbReference type="Proteomes" id="UP001189624"/>
    </source>
</evidence>
<sequence length="87" mass="10390">MDITCYGCFLELHHPHRYDELCREEKETLKIHGKVLGKMLKKVVTAFSKRMRMCRGGAKKKERRMQFEYDPKSYAFNFDDGIEEPSR</sequence>
<dbReference type="Gramene" id="rna-AYBTSS11_LOCUS25748">
    <property type="protein sequence ID" value="CAJ1973684.1"/>
    <property type="gene ID" value="gene-AYBTSS11_LOCUS25748"/>
</dbReference>
<gene>
    <name evidence="1" type="ORF">AYBTSS11_LOCUS25748</name>
</gene>
<organism evidence="1 2">
    <name type="scientific">Sphenostylis stenocarpa</name>
    <dbReference type="NCBI Taxonomy" id="92480"/>
    <lineage>
        <taxon>Eukaryota</taxon>
        <taxon>Viridiplantae</taxon>
        <taxon>Streptophyta</taxon>
        <taxon>Embryophyta</taxon>
        <taxon>Tracheophyta</taxon>
        <taxon>Spermatophyta</taxon>
        <taxon>Magnoliopsida</taxon>
        <taxon>eudicotyledons</taxon>
        <taxon>Gunneridae</taxon>
        <taxon>Pentapetalae</taxon>
        <taxon>rosids</taxon>
        <taxon>fabids</taxon>
        <taxon>Fabales</taxon>
        <taxon>Fabaceae</taxon>
        <taxon>Papilionoideae</taxon>
        <taxon>50 kb inversion clade</taxon>
        <taxon>NPAAA clade</taxon>
        <taxon>indigoferoid/millettioid clade</taxon>
        <taxon>Phaseoleae</taxon>
        <taxon>Sphenostylis</taxon>
    </lineage>
</organism>
<dbReference type="Proteomes" id="UP001189624">
    <property type="component" value="Chromosome 9"/>
</dbReference>
<name>A0AA86SZ81_9FABA</name>
<keyword evidence="2" id="KW-1185">Reference proteome</keyword>
<proteinExistence type="predicted"/>
<evidence type="ECO:0000313" key="1">
    <source>
        <dbReference type="EMBL" id="CAJ1973684.1"/>
    </source>
</evidence>
<dbReference type="EMBL" id="OY731406">
    <property type="protein sequence ID" value="CAJ1973684.1"/>
    <property type="molecule type" value="Genomic_DNA"/>
</dbReference>
<protein>
    <submittedName>
        <fullName evidence="1">Uncharacterized protein</fullName>
    </submittedName>
</protein>
<dbReference type="AlphaFoldDB" id="A0AA86SZ81"/>